<evidence type="ECO:0000313" key="2">
    <source>
        <dbReference type="Proteomes" id="UP001597541"/>
    </source>
</evidence>
<evidence type="ECO:0000313" key="1">
    <source>
        <dbReference type="EMBL" id="MFD2615706.1"/>
    </source>
</evidence>
<sequence length="59" mass="7312">MHEKADQAARYCGYINPDRTCAIMKQLTKEKDDRCKYYRDDPVRCRYFELHVINDRRRR</sequence>
<reference evidence="2" key="1">
    <citation type="journal article" date="2019" name="Int. J. Syst. Evol. Microbiol.">
        <title>The Global Catalogue of Microorganisms (GCM) 10K type strain sequencing project: providing services to taxonomists for standard genome sequencing and annotation.</title>
        <authorList>
            <consortium name="The Broad Institute Genomics Platform"/>
            <consortium name="The Broad Institute Genome Sequencing Center for Infectious Disease"/>
            <person name="Wu L."/>
            <person name="Ma J."/>
        </authorList>
    </citation>
    <scope>NUCLEOTIDE SEQUENCE [LARGE SCALE GENOMIC DNA]</scope>
    <source>
        <strain evidence="2">KCTC 3950</strain>
    </source>
</reference>
<dbReference type="Proteomes" id="UP001597541">
    <property type="component" value="Unassembled WGS sequence"/>
</dbReference>
<evidence type="ECO:0008006" key="3">
    <source>
        <dbReference type="Google" id="ProtNLM"/>
    </source>
</evidence>
<proteinExistence type="predicted"/>
<gene>
    <name evidence="1" type="ORF">ACFSUF_25180</name>
</gene>
<name>A0ABW5PL85_9BACL</name>
<comment type="caution">
    <text evidence="1">The sequence shown here is derived from an EMBL/GenBank/DDBJ whole genome shotgun (WGS) entry which is preliminary data.</text>
</comment>
<keyword evidence="2" id="KW-1185">Reference proteome</keyword>
<accession>A0ABW5PL85</accession>
<organism evidence="1 2">
    <name type="scientific">Paenibacillus gansuensis</name>
    <dbReference type="NCBI Taxonomy" id="306542"/>
    <lineage>
        <taxon>Bacteria</taxon>
        <taxon>Bacillati</taxon>
        <taxon>Bacillota</taxon>
        <taxon>Bacilli</taxon>
        <taxon>Bacillales</taxon>
        <taxon>Paenibacillaceae</taxon>
        <taxon>Paenibacillus</taxon>
    </lineage>
</organism>
<protein>
    <recommendedName>
        <fullName evidence="3">YkgJ family cysteine cluster protein</fullName>
    </recommendedName>
</protein>
<dbReference type="RefSeq" id="WP_377607854.1">
    <property type="nucleotide sequence ID" value="NZ_JBHUME010000022.1"/>
</dbReference>
<dbReference type="EMBL" id="JBHUME010000022">
    <property type="protein sequence ID" value="MFD2615706.1"/>
    <property type="molecule type" value="Genomic_DNA"/>
</dbReference>